<proteinExistence type="predicted"/>
<dbReference type="InterPro" id="IPR027417">
    <property type="entry name" value="P-loop_NTPase"/>
</dbReference>
<feature type="transmembrane region" description="Helical" evidence="11">
    <location>
        <begin position="57"/>
        <end position="78"/>
    </location>
</feature>
<dbReference type="EMBL" id="JH600070">
    <property type="protein sequence ID" value="EIJ43059.1"/>
    <property type="molecule type" value="Genomic_DNA"/>
</dbReference>
<dbReference type="InterPro" id="IPR011527">
    <property type="entry name" value="ABC1_TM_dom"/>
</dbReference>
<keyword evidence="10 11" id="KW-0472">Membrane</keyword>
<evidence type="ECO:0000256" key="11">
    <source>
        <dbReference type="SAM" id="Phobius"/>
    </source>
</evidence>
<dbReference type="NCBIfam" id="TIGR02203">
    <property type="entry name" value="MsbA_lipidA"/>
    <property type="match status" value="1"/>
</dbReference>
<dbReference type="PROSITE" id="PS50929">
    <property type="entry name" value="ABC_TM1F"/>
    <property type="match status" value="1"/>
</dbReference>
<feature type="transmembrane region" description="Helical" evidence="11">
    <location>
        <begin position="243"/>
        <end position="264"/>
    </location>
</feature>
<gene>
    <name evidence="14" type="ORF">BegalDRAFT_2200</name>
</gene>
<organism evidence="14 15">
    <name type="scientific">Beggiatoa alba B18LD</name>
    <dbReference type="NCBI Taxonomy" id="395493"/>
    <lineage>
        <taxon>Bacteria</taxon>
        <taxon>Pseudomonadati</taxon>
        <taxon>Pseudomonadota</taxon>
        <taxon>Gammaproteobacteria</taxon>
        <taxon>Thiotrichales</taxon>
        <taxon>Thiotrichaceae</taxon>
        <taxon>Beggiatoa</taxon>
    </lineage>
</organism>
<keyword evidence="6 14" id="KW-0067">ATP-binding</keyword>
<dbReference type="AlphaFoldDB" id="I3CHG6"/>
<evidence type="ECO:0000256" key="7">
    <source>
        <dbReference type="ARBA" id="ARBA00022967"/>
    </source>
</evidence>
<dbReference type="RefSeq" id="WP_002689940.1">
    <property type="nucleotide sequence ID" value="NZ_JH600070.1"/>
</dbReference>
<keyword evidence="8 11" id="KW-1133">Transmembrane helix</keyword>
<comment type="subcellular location">
    <subcellularLocation>
        <location evidence="1">Cell membrane</location>
        <topology evidence="1">Multi-pass membrane protein</topology>
    </subcellularLocation>
</comment>
<dbReference type="PANTHER" id="PTHR43394:SF1">
    <property type="entry name" value="ATP-BINDING CASSETTE SUB-FAMILY B MEMBER 10, MITOCHONDRIAL"/>
    <property type="match status" value="1"/>
</dbReference>
<keyword evidence="4 11" id="KW-0812">Transmembrane</keyword>
<dbReference type="Pfam" id="PF00005">
    <property type="entry name" value="ABC_tran"/>
    <property type="match status" value="1"/>
</dbReference>
<sequence length="579" mass="63435">MTSSTLYLRLLRYVKPHRRLFSIAIISMIIMALTEPALPALLQPLLDEGFVQQNPDIIRLIPLLLLLVMLIKGVAMIISTTCLAKVATHVVTDLRQAMFEKILSLPTTAFDNTSSGVLLSKVTYDVSRVMAASTESLVVITRDSLTVLGLLAWMFYLNWRLTLIVFLVAPVVVVTMRVVSKRLRGMNISTQDAMGNMTRILEETISGHKLVKIFGGQQYEKNRFSGSCHAVLEATVKSQTTSAVSIAIVQMLTAFVLALIIYIAAQEAQANSITVGGFVSLFTAMGMMFTPIKHLTKVNEQLQQGLAAAQSIFALIDQDSEQDNGKQTLPQLVGEIDFKQLTFAYHTESHPAIYDLSLTIRAGETIALVGASGSGKTTLANLIPRFYSVTQGQILLDGVNINELPLSILREKIALVSQEVVLFNDTVAANIAYGAMANTPREKIIAAAKAAHAMEFIEQMPNGLETIIGERGVKLSGGQRQRLAIARALLKDAPILIFDEATSALDTQSERHVQDSLDYLKRGRTMIIIAHRLSTIAQADRIIVMDKGKIVEIGTHTQLLGQQGTYANLYRVQEQVESA</sequence>
<evidence type="ECO:0000256" key="4">
    <source>
        <dbReference type="ARBA" id="ARBA00022692"/>
    </source>
</evidence>
<dbReference type="SUPFAM" id="SSF52540">
    <property type="entry name" value="P-loop containing nucleoside triphosphate hydrolases"/>
    <property type="match status" value="1"/>
</dbReference>
<dbReference type="SMART" id="SM00382">
    <property type="entry name" value="AAA"/>
    <property type="match status" value="1"/>
</dbReference>
<dbReference type="PROSITE" id="PS50893">
    <property type="entry name" value="ABC_TRANSPORTER_2"/>
    <property type="match status" value="1"/>
</dbReference>
<dbReference type="FunFam" id="3.40.50.300:FF:000140">
    <property type="entry name" value="Lipid A export ATP-binding/permease protein MsbA"/>
    <property type="match status" value="1"/>
</dbReference>
<evidence type="ECO:0000256" key="2">
    <source>
        <dbReference type="ARBA" id="ARBA00022448"/>
    </source>
</evidence>
<evidence type="ECO:0000256" key="6">
    <source>
        <dbReference type="ARBA" id="ARBA00022840"/>
    </source>
</evidence>
<keyword evidence="7" id="KW-1278">Translocase</keyword>
<feature type="domain" description="ABC transmembrane type-1" evidence="13">
    <location>
        <begin position="23"/>
        <end position="304"/>
    </location>
</feature>
<dbReference type="GO" id="GO:0016887">
    <property type="term" value="F:ATP hydrolysis activity"/>
    <property type="evidence" value="ECO:0007669"/>
    <property type="project" value="InterPro"/>
</dbReference>
<feature type="transmembrane region" description="Helical" evidence="11">
    <location>
        <begin position="161"/>
        <end position="179"/>
    </location>
</feature>
<feature type="transmembrane region" description="Helical" evidence="11">
    <location>
        <begin position="20"/>
        <end position="42"/>
    </location>
</feature>
<dbReference type="OrthoDB" id="6336411at2"/>
<dbReference type="GO" id="GO:0005524">
    <property type="term" value="F:ATP binding"/>
    <property type="evidence" value="ECO:0007669"/>
    <property type="project" value="UniProtKB-KW"/>
</dbReference>
<dbReference type="CDD" id="cd18552">
    <property type="entry name" value="ABC_6TM_MsbA_like"/>
    <property type="match status" value="1"/>
</dbReference>
<evidence type="ECO:0000259" key="13">
    <source>
        <dbReference type="PROSITE" id="PS50929"/>
    </source>
</evidence>
<dbReference type="InterPro" id="IPR017871">
    <property type="entry name" value="ABC_transporter-like_CS"/>
</dbReference>
<evidence type="ECO:0000313" key="14">
    <source>
        <dbReference type="EMBL" id="EIJ43059.1"/>
    </source>
</evidence>
<evidence type="ECO:0000256" key="3">
    <source>
        <dbReference type="ARBA" id="ARBA00022475"/>
    </source>
</evidence>
<dbReference type="PROSITE" id="PS00211">
    <property type="entry name" value="ABC_TRANSPORTER_1"/>
    <property type="match status" value="1"/>
</dbReference>
<dbReference type="STRING" id="395493.BegalDRAFT_2200"/>
<dbReference type="InterPro" id="IPR011917">
    <property type="entry name" value="ABC_transpr_lipidA"/>
</dbReference>
<name>I3CHG6_9GAMM</name>
<keyword evidence="2" id="KW-0813">Transport</keyword>
<evidence type="ECO:0000259" key="12">
    <source>
        <dbReference type="PROSITE" id="PS50893"/>
    </source>
</evidence>
<evidence type="ECO:0000256" key="8">
    <source>
        <dbReference type="ARBA" id="ARBA00022989"/>
    </source>
</evidence>
<keyword evidence="5" id="KW-0547">Nucleotide-binding</keyword>
<evidence type="ECO:0000313" key="15">
    <source>
        <dbReference type="Proteomes" id="UP000005744"/>
    </source>
</evidence>
<evidence type="ECO:0000256" key="10">
    <source>
        <dbReference type="ARBA" id="ARBA00023136"/>
    </source>
</evidence>
<dbReference type="InterPro" id="IPR003439">
    <property type="entry name" value="ABC_transporter-like_ATP-bd"/>
</dbReference>
<dbReference type="Gene3D" id="1.20.1560.10">
    <property type="entry name" value="ABC transporter type 1, transmembrane domain"/>
    <property type="match status" value="1"/>
</dbReference>
<dbReference type="Gene3D" id="3.40.50.300">
    <property type="entry name" value="P-loop containing nucleotide triphosphate hydrolases"/>
    <property type="match status" value="1"/>
</dbReference>
<dbReference type="InterPro" id="IPR003593">
    <property type="entry name" value="AAA+_ATPase"/>
</dbReference>
<evidence type="ECO:0000256" key="1">
    <source>
        <dbReference type="ARBA" id="ARBA00004651"/>
    </source>
</evidence>
<dbReference type="HOGENOM" id="CLU_000604_84_3_6"/>
<dbReference type="InterPro" id="IPR036640">
    <property type="entry name" value="ABC1_TM_sf"/>
</dbReference>
<dbReference type="PANTHER" id="PTHR43394">
    <property type="entry name" value="ATP-DEPENDENT PERMEASE MDL1, MITOCHONDRIAL"/>
    <property type="match status" value="1"/>
</dbReference>
<feature type="transmembrane region" description="Helical" evidence="11">
    <location>
        <begin position="270"/>
        <end position="289"/>
    </location>
</feature>
<dbReference type="SUPFAM" id="SSF90123">
    <property type="entry name" value="ABC transporter transmembrane region"/>
    <property type="match status" value="1"/>
</dbReference>
<dbReference type="GO" id="GO:0005886">
    <property type="term" value="C:plasma membrane"/>
    <property type="evidence" value="ECO:0007669"/>
    <property type="project" value="UniProtKB-SubCell"/>
</dbReference>
<dbReference type="GO" id="GO:0034040">
    <property type="term" value="F:ATPase-coupled lipid transmembrane transporter activity"/>
    <property type="evidence" value="ECO:0007669"/>
    <property type="project" value="InterPro"/>
</dbReference>
<feature type="domain" description="ABC transporter" evidence="12">
    <location>
        <begin position="336"/>
        <end position="572"/>
    </location>
</feature>
<keyword evidence="15" id="KW-1185">Reference proteome</keyword>
<dbReference type="Proteomes" id="UP000005744">
    <property type="component" value="Unassembled WGS sequence"/>
</dbReference>
<accession>I3CHG6</accession>
<evidence type="ECO:0000256" key="5">
    <source>
        <dbReference type="ARBA" id="ARBA00022741"/>
    </source>
</evidence>
<keyword evidence="9" id="KW-0445">Lipid transport</keyword>
<dbReference type="GO" id="GO:0015421">
    <property type="term" value="F:ABC-type oligopeptide transporter activity"/>
    <property type="evidence" value="ECO:0007669"/>
    <property type="project" value="TreeGrafter"/>
</dbReference>
<protein>
    <submittedName>
        <fullName evidence="14">Lipid A export permease/ATP-binding protein MsbA</fullName>
    </submittedName>
</protein>
<dbReference type="eggNOG" id="COG1132">
    <property type="taxonomic scope" value="Bacteria"/>
</dbReference>
<dbReference type="Pfam" id="PF00664">
    <property type="entry name" value="ABC_membrane"/>
    <property type="match status" value="1"/>
</dbReference>
<dbReference type="InterPro" id="IPR039421">
    <property type="entry name" value="Type_1_exporter"/>
</dbReference>
<reference evidence="14 15" key="1">
    <citation type="submission" date="2011-11" db="EMBL/GenBank/DDBJ databases">
        <title>Improved High-Quality Draft sequence of Beggiatoa alba B18lD.</title>
        <authorList>
            <consortium name="US DOE Joint Genome Institute"/>
            <person name="Lucas S."/>
            <person name="Han J."/>
            <person name="Lapidus A."/>
            <person name="Cheng J.-F."/>
            <person name="Goodwin L."/>
            <person name="Pitluck S."/>
            <person name="Peters L."/>
            <person name="Mikhailova N."/>
            <person name="Held B."/>
            <person name="Detter J.C."/>
            <person name="Han C."/>
            <person name="Tapia R."/>
            <person name="Land M."/>
            <person name="Hauser L."/>
            <person name="Kyrpides N."/>
            <person name="Ivanova N."/>
            <person name="Pagani I."/>
            <person name="Samuel K."/>
            <person name="Teske A."/>
            <person name="Mueller J."/>
            <person name="Woyke T."/>
        </authorList>
    </citation>
    <scope>NUCLEOTIDE SEQUENCE [LARGE SCALE GENOMIC DNA]</scope>
    <source>
        <strain evidence="14 15">B18LD</strain>
    </source>
</reference>
<evidence type="ECO:0000256" key="9">
    <source>
        <dbReference type="ARBA" id="ARBA00023055"/>
    </source>
</evidence>
<keyword evidence="3" id="KW-1003">Cell membrane</keyword>